<dbReference type="RefSeq" id="WP_210307758.1">
    <property type="nucleotide sequence ID" value="NZ_BAAAVZ010000003.1"/>
</dbReference>
<name>A0ABR6L0A3_9HYPH</name>
<dbReference type="InterPro" id="IPR005025">
    <property type="entry name" value="FMN_Rdtase-like_dom"/>
</dbReference>
<comment type="caution">
    <text evidence="2">The sequence shown here is derived from an EMBL/GenBank/DDBJ whole genome shotgun (WGS) entry which is preliminary data.</text>
</comment>
<dbReference type="Pfam" id="PF03358">
    <property type="entry name" value="FMN_red"/>
    <property type="match status" value="1"/>
</dbReference>
<dbReference type="EMBL" id="JACHOT010000001">
    <property type="protein sequence ID" value="MBB4650210.1"/>
    <property type="molecule type" value="Genomic_DNA"/>
</dbReference>
<evidence type="ECO:0000259" key="1">
    <source>
        <dbReference type="Pfam" id="PF03358"/>
    </source>
</evidence>
<dbReference type="InterPro" id="IPR050712">
    <property type="entry name" value="NAD(P)H-dep_reductase"/>
</dbReference>
<dbReference type="PANTHER" id="PTHR30543">
    <property type="entry name" value="CHROMATE REDUCTASE"/>
    <property type="match status" value="1"/>
</dbReference>
<dbReference type="Gene3D" id="3.40.50.360">
    <property type="match status" value="1"/>
</dbReference>
<dbReference type="PANTHER" id="PTHR30543:SF21">
    <property type="entry name" value="NAD(P)H-DEPENDENT FMN REDUCTASE LOT6"/>
    <property type="match status" value="1"/>
</dbReference>
<reference evidence="2 3" key="1">
    <citation type="submission" date="2020-08" db="EMBL/GenBank/DDBJ databases">
        <title>Genomic Encyclopedia of Type Strains, Phase IV (KMG-IV): sequencing the most valuable type-strain genomes for metagenomic binning, comparative biology and taxonomic classification.</title>
        <authorList>
            <person name="Goeker M."/>
        </authorList>
    </citation>
    <scope>NUCLEOTIDE SEQUENCE [LARGE SCALE GENOMIC DNA]</scope>
    <source>
        <strain evidence="2 3">DSM 7050</strain>
    </source>
</reference>
<organism evidence="2 3">
    <name type="scientific">Aminobacter niigataensis</name>
    <dbReference type="NCBI Taxonomy" id="83265"/>
    <lineage>
        <taxon>Bacteria</taxon>
        <taxon>Pseudomonadati</taxon>
        <taxon>Pseudomonadota</taxon>
        <taxon>Alphaproteobacteria</taxon>
        <taxon>Hyphomicrobiales</taxon>
        <taxon>Phyllobacteriaceae</taxon>
        <taxon>Aminobacter</taxon>
    </lineage>
</organism>
<keyword evidence="3" id="KW-1185">Reference proteome</keyword>
<evidence type="ECO:0000313" key="3">
    <source>
        <dbReference type="Proteomes" id="UP000539538"/>
    </source>
</evidence>
<dbReference type="InterPro" id="IPR029039">
    <property type="entry name" value="Flavoprotein-like_sf"/>
</dbReference>
<proteinExistence type="predicted"/>
<dbReference type="Proteomes" id="UP000539538">
    <property type="component" value="Unassembled WGS sequence"/>
</dbReference>
<feature type="domain" description="NADPH-dependent FMN reductase-like" evidence="1">
    <location>
        <begin position="18"/>
        <end position="166"/>
    </location>
</feature>
<sequence>MRAANSSQRLTMSPSPLKLLVITASVREGRFGTVVTRWFASHARNNERFETTFLDLAEVQLPEQLPPTIEALSTAEGRSPEMRELFARLDDAEAFVIVTPEYNHGYTASIKHLIDWHFSPWRCKPVAFVSYGGISGGLRAVEQLRLVFSEMHAATLRDSVSFDRFWEKFDETGALIDPQEPDQAAAALLETLSWWALTLRRGRAQLPYRAQ</sequence>
<dbReference type="SUPFAM" id="SSF52218">
    <property type="entry name" value="Flavoproteins"/>
    <property type="match status" value="1"/>
</dbReference>
<gene>
    <name evidence="2" type="ORF">GGQ99_001932</name>
</gene>
<protein>
    <submittedName>
        <fullName evidence="2">NAD(P)H-dependent FMN reductase</fullName>
    </submittedName>
</protein>
<evidence type="ECO:0000313" key="2">
    <source>
        <dbReference type="EMBL" id="MBB4650210.1"/>
    </source>
</evidence>
<accession>A0ABR6L0A3</accession>